<dbReference type="GO" id="GO:0001716">
    <property type="term" value="F:L-amino-acid oxidase activity"/>
    <property type="evidence" value="ECO:0007669"/>
    <property type="project" value="TreeGrafter"/>
</dbReference>
<dbReference type="EMBL" id="PVMZ01000048">
    <property type="protein sequence ID" value="PRX04369.1"/>
    <property type="molecule type" value="Genomic_DNA"/>
</dbReference>
<gene>
    <name evidence="2" type="ORF">CLV67_1483</name>
</gene>
<dbReference type="PANTHER" id="PTHR10742:SF342">
    <property type="entry name" value="AMINE OXIDASE"/>
    <property type="match status" value="1"/>
</dbReference>
<dbReference type="InterPro" id="IPR002937">
    <property type="entry name" value="Amino_oxidase"/>
</dbReference>
<dbReference type="RefSeq" id="WP_106331153.1">
    <property type="nucleotide sequence ID" value="NZ_BOMO01000194.1"/>
</dbReference>
<dbReference type="Pfam" id="PF01593">
    <property type="entry name" value="Amino_oxidase"/>
    <property type="match status" value="1"/>
</dbReference>
<protein>
    <submittedName>
        <fullName evidence="2">Monoamine oxidase</fullName>
    </submittedName>
</protein>
<dbReference type="OrthoDB" id="337830at2"/>
<dbReference type="AlphaFoldDB" id="A0A2T0JA62"/>
<evidence type="ECO:0000313" key="3">
    <source>
        <dbReference type="Proteomes" id="UP000239415"/>
    </source>
</evidence>
<dbReference type="PANTHER" id="PTHR10742">
    <property type="entry name" value="FLAVIN MONOAMINE OXIDASE"/>
    <property type="match status" value="1"/>
</dbReference>
<dbReference type="Gene3D" id="3.50.50.60">
    <property type="entry name" value="FAD/NAD(P)-binding domain"/>
    <property type="match status" value="1"/>
</dbReference>
<keyword evidence="3" id="KW-1185">Reference proteome</keyword>
<accession>A0A2T0JA62</accession>
<sequence>MREGDVTRRRFLQSVGISGGAGALFATMGALGLAPVRAATPSFRAPQQSDFHLTGRAARKVVILGGGIAGLAAAYELGKAGYDCTVLEARAITGGRNLTIRGGNAETDLDGNTQRAAFSPGNYFNAGPARIAQWMVTLDYCRELGVPVQPFVNANADALIHNDGSAPIRFRTAKADVYGYVSELLAKATDQGALDSVLTPEDKGRLLAFLEDFGDIGEAHEYTGSFRRGFSVYPGAGTDNGTPLPGPPSLSEVFASNVGRHFSGEFSHDQAMMMFQPVGGMDRIAAALTAAVGRQRIRLGARVLSVTGRSSDVTVTFRQGGRDQAITADFCIATLPPNVMAKVPHNLGANVTSALSSFFPFSAGKIGMEYRSRWWENDLRIYGGITQTDLDITQIWYPSYDFHARRGVVVGYYNYGEQAEAYSALTPGARTARAVEQGVKIHGEKYRSELAGAFSVAWNRMPHVEGAWAYPGDYDSYRLLLEPAGRVYFAGDWLSNAIAWQHGSFLSARKAVTALHQRVLTA</sequence>
<dbReference type="PROSITE" id="PS51318">
    <property type="entry name" value="TAT"/>
    <property type="match status" value="1"/>
</dbReference>
<dbReference type="GO" id="GO:0009063">
    <property type="term" value="P:amino acid catabolic process"/>
    <property type="evidence" value="ECO:0007669"/>
    <property type="project" value="TreeGrafter"/>
</dbReference>
<comment type="caution">
    <text evidence="2">The sequence shown here is derived from an EMBL/GenBank/DDBJ whole genome shotgun (WGS) entry which is preliminary data.</text>
</comment>
<name>A0A2T0JA62_9ACTN</name>
<dbReference type="SUPFAM" id="SSF54373">
    <property type="entry name" value="FAD-linked reductases, C-terminal domain"/>
    <property type="match status" value="1"/>
</dbReference>
<dbReference type="InterPro" id="IPR006311">
    <property type="entry name" value="TAT_signal"/>
</dbReference>
<dbReference type="SUPFAM" id="SSF51905">
    <property type="entry name" value="FAD/NAD(P)-binding domain"/>
    <property type="match status" value="1"/>
</dbReference>
<evidence type="ECO:0000313" key="2">
    <source>
        <dbReference type="EMBL" id="PRX04369.1"/>
    </source>
</evidence>
<dbReference type="InterPro" id="IPR050281">
    <property type="entry name" value="Flavin_monoamine_oxidase"/>
</dbReference>
<dbReference type="Proteomes" id="UP000239415">
    <property type="component" value="Unassembled WGS sequence"/>
</dbReference>
<proteinExistence type="predicted"/>
<feature type="domain" description="Amine oxidase" evidence="1">
    <location>
        <begin position="68"/>
        <end position="515"/>
    </location>
</feature>
<reference evidence="2 3" key="1">
    <citation type="submission" date="2018-03" db="EMBL/GenBank/DDBJ databases">
        <title>Genomic Encyclopedia of Archaeal and Bacterial Type Strains, Phase II (KMG-II): from individual species to whole genera.</title>
        <authorList>
            <person name="Goeker M."/>
        </authorList>
    </citation>
    <scope>NUCLEOTIDE SEQUENCE [LARGE SCALE GENOMIC DNA]</scope>
    <source>
        <strain evidence="2 3">DSM 43146</strain>
    </source>
</reference>
<dbReference type="InterPro" id="IPR036188">
    <property type="entry name" value="FAD/NAD-bd_sf"/>
</dbReference>
<dbReference type="Gene3D" id="1.20.1440.240">
    <property type="match status" value="1"/>
</dbReference>
<organism evidence="2 3">
    <name type="scientific">Actinoplanes italicus</name>
    <dbReference type="NCBI Taxonomy" id="113567"/>
    <lineage>
        <taxon>Bacteria</taxon>
        <taxon>Bacillati</taxon>
        <taxon>Actinomycetota</taxon>
        <taxon>Actinomycetes</taxon>
        <taxon>Micromonosporales</taxon>
        <taxon>Micromonosporaceae</taxon>
        <taxon>Actinoplanes</taxon>
    </lineage>
</organism>
<dbReference type="Gene3D" id="3.90.660.10">
    <property type="match status" value="1"/>
</dbReference>
<evidence type="ECO:0000259" key="1">
    <source>
        <dbReference type="Pfam" id="PF01593"/>
    </source>
</evidence>